<proteinExistence type="predicted"/>
<evidence type="ECO:0000313" key="2">
    <source>
        <dbReference type="Proteomes" id="UP000235116"/>
    </source>
</evidence>
<protein>
    <submittedName>
        <fullName evidence="1">Uncharacterized protein</fullName>
    </submittedName>
</protein>
<dbReference type="EMBL" id="CP022684">
    <property type="protein sequence ID" value="AUM11129.1"/>
    <property type="molecule type" value="Genomic_DNA"/>
</dbReference>
<dbReference type="RefSeq" id="WP_101892469.1">
    <property type="nucleotide sequence ID" value="NZ_CP022684.1"/>
</dbReference>
<accession>A0A2K9LFJ6</accession>
<dbReference type="Proteomes" id="UP000235116">
    <property type="component" value="Chromosome"/>
</dbReference>
<sequence>MRQPKFLDWLIEDELDVAGELLIRMLVSAVISPGGQLGDDGDGLRRAAEYLLKPLLRPPGAG</sequence>
<organism evidence="1 2">
    <name type="scientific">Ketobacter alkanivorans</name>
    <dbReference type="NCBI Taxonomy" id="1917421"/>
    <lineage>
        <taxon>Bacteria</taxon>
        <taxon>Pseudomonadati</taxon>
        <taxon>Pseudomonadota</taxon>
        <taxon>Gammaproteobacteria</taxon>
        <taxon>Pseudomonadales</taxon>
        <taxon>Ketobacteraceae</taxon>
        <taxon>Ketobacter</taxon>
    </lineage>
</organism>
<gene>
    <name evidence="1" type="ORF">Kalk_01185</name>
</gene>
<evidence type="ECO:0000313" key="1">
    <source>
        <dbReference type="EMBL" id="AUM11129.1"/>
    </source>
</evidence>
<reference evidence="2" key="1">
    <citation type="submission" date="2017-08" db="EMBL/GenBank/DDBJ databases">
        <title>Direct submision.</title>
        <authorList>
            <person name="Kim S.-J."/>
            <person name="Rhee S.-K."/>
        </authorList>
    </citation>
    <scope>NUCLEOTIDE SEQUENCE [LARGE SCALE GENOMIC DNA]</scope>
    <source>
        <strain evidence="2">GI5</strain>
    </source>
</reference>
<keyword evidence="2" id="KW-1185">Reference proteome</keyword>
<dbReference type="AlphaFoldDB" id="A0A2K9LFJ6"/>
<name>A0A2K9LFJ6_9GAMM</name>
<dbReference type="KEGG" id="kak:Kalk_01185"/>